<dbReference type="Proteomes" id="UP001163835">
    <property type="component" value="Unassembled WGS sequence"/>
</dbReference>
<evidence type="ECO:0000313" key="2">
    <source>
        <dbReference type="Proteomes" id="UP001163835"/>
    </source>
</evidence>
<protein>
    <submittedName>
        <fullName evidence="1">Uncharacterized protein</fullName>
    </submittedName>
</protein>
<comment type="caution">
    <text evidence="1">The sequence shown here is derived from an EMBL/GenBank/DDBJ whole genome shotgun (WGS) entry which is preliminary data.</text>
</comment>
<accession>A0ACC1TM20</accession>
<sequence length="130" mass="13493">MKFLTLASFILLLIAGTMTTVDAIASSPDKACKVLHNGLNGKNKPCSYYAGQQKVDGTCQDKRHRVFTLTCVPNALKGSVDNASAASATLAASAASPSSTGAPAPGDSTDGFYNVFGFQLSKEEGRLCTI</sequence>
<name>A0ACC1TM20_9AGAR</name>
<dbReference type="EMBL" id="MU795559">
    <property type="protein sequence ID" value="KAJ3805638.1"/>
    <property type="molecule type" value="Genomic_DNA"/>
</dbReference>
<reference evidence="1" key="1">
    <citation type="submission" date="2022-09" db="EMBL/GenBank/DDBJ databases">
        <title>A Global Phylogenomic Analysis of the Shiitake Genus Lentinula.</title>
        <authorList>
            <consortium name="DOE Joint Genome Institute"/>
            <person name="Sierra-Patev S."/>
            <person name="Min B."/>
            <person name="Naranjo-Ortiz M."/>
            <person name="Looney B."/>
            <person name="Konkel Z."/>
            <person name="Slot J.C."/>
            <person name="Sakamoto Y."/>
            <person name="Steenwyk J.L."/>
            <person name="Rokas A."/>
            <person name="Carro J."/>
            <person name="Camarero S."/>
            <person name="Ferreira P."/>
            <person name="Molpeceres G."/>
            <person name="Ruiz-Duenas F.J."/>
            <person name="Serrano A."/>
            <person name="Henrissat B."/>
            <person name="Drula E."/>
            <person name="Hughes K.W."/>
            <person name="Mata J.L."/>
            <person name="Ishikawa N.K."/>
            <person name="Vargas-Isla R."/>
            <person name="Ushijima S."/>
            <person name="Smith C.A."/>
            <person name="Ahrendt S."/>
            <person name="Andreopoulos W."/>
            <person name="He G."/>
            <person name="Labutti K."/>
            <person name="Lipzen A."/>
            <person name="Ng V."/>
            <person name="Riley R."/>
            <person name="Sandor L."/>
            <person name="Barry K."/>
            <person name="Martinez A.T."/>
            <person name="Xiao Y."/>
            <person name="Gibbons J.G."/>
            <person name="Terashima K."/>
            <person name="Grigoriev I.V."/>
            <person name="Hibbett D.S."/>
        </authorList>
    </citation>
    <scope>NUCLEOTIDE SEQUENCE</scope>
    <source>
        <strain evidence="1">TMI1499</strain>
    </source>
</reference>
<keyword evidence="2" id="KW-1185">Reference proteome</keyword>
<proteinExistence type="predicted"/>
<organism evidence="1 2">
    <name type="scientific">Lentinula aff. lateritia</name>
    <dbReference type="NCBI Taxonomy" id="2804960"/>
    <lineage>
        <taxon>Eukaryota</taxon>
        <taxon>Fungi</taxon>
        <taxon>Dikarya</taxon>
        <taxon>Basidiomycota</taxon>
        <taxon>Agaricomycotina</taxon>
        <taxon>Agaricomycetes</taxon>
        <taxon>Agaricomycetidae</taxon>
        <taxon>Agaricales</taxon>
        <taxon>Marasmiineae</taxon>
        <taxon>Omphalotaceae</taxon>
        <taxon>Lentinula</taxon>
    </lineage>
</organism>
<gene>
    <name evidence="1" type="ORF">F5876DRAFT_69621</name>
</gene>
<evidence type="ECO:0000313" key="1">
    <source>
        <dbReference type="EMBL" id="KAJ3805638.1"/>
    </source>
</evidence>